<protein>
    <submittedName>
        <fullName evidence="1">Uncharacterized protein</fullName>
    </submittedName>
</protein>
<dbReference type="RefSeq" id="WP_170844297.1">
    <property type="nucleotide sequence ID" value="NZ_FOAT01000012.1"/>
</dbReference>
<organism evidence="1 2">
    <name type="scientific">Ruminococcus albus</name>
    <dbReference type="NCBI Taxonomy" id="1264"/>
    <lineage>
        <taxon>Bacteria</taxon>
        <taxon>Bacillati</taxon>
        <taxon>Bacillota</taxon>
        <taxon>Clostridia</taxon>
        <taxon>Eubacteriales</taxon>
        <taxon>Oscillospiraceae</taxon>
        <taxon>Ruminococcus</taxon>
    </lineage>
</organism>
<proteinExistence type="predicted"/>
<accession>A0A1H7MPC5</accession>
<gene>
    <name evidence="1" type="ORF">SAMN05216469_11281</name>
</gene>
<sequence length="56" mass="6304">MTFLNLLTGAVVESTNEFVIAEWLKQPDVYVEYEPPATPPTRTVYLTMQAPITSTE</sequence>
<dbReference type="EMBL" id="FOAT01000012">
    <property type="protein sequence ID" value="SEL13034.1"/>
    <property type="molecule type" value="Genomic_DNA"/>
</dbReference>
<name>A0A1H7MPC5_RUMAL</name>
<evidence type="ECO:0000313" key="1">
    <source>
        <dbReference type="EMBL" id="SEL13034.1"/>
    </source>
</evidence>
<dbReference type="AlphaFoldDB" id="A0A1H7MPC5"/>
<evidence type="ECO:0000313" key="2">
    <source>
        <dbReference type="Proteomes" id="UP000186015"/>
    </source>
</evidence>
<dbReference type="Proteomes" id="UP000186015">
    <property type="component" value="Unassembled WGS sequence"/>
</dbReference>
<reference evidence="1 2" key="1">
    <citation type="submission" date="2016-10" db="EMBL/GenBank/DDBJ databases">
        <authorList>
            <person name="de Groot N.N."/>
        </authorList>
    </citation>
    <scope>NUCLEOTIDE SEQUENCE [LARGE SCALE GENOMIC DNA]</scope>
    <source>
        <strain evidence="1 2">KH2T6</strain>
    </source>
</reference>